<dbReference type="Pfam" id="PF13432">
    <property type="entry name" value="TPR_16"/>
    <property type="match status" value="1"/>
</dbReference>
<evidence type="ECO:0000313" key="4">
    <source>
        <dbReference type="Proteomes" id="UP001202180"/>
    </source>
</evidence>
<name>A0ABT0HHR2_9BACT</name>
<dbReference type="InterPro" id="IPR011990">
    <property type="entry name" value="TPR-like_helical_dom_sf"/>
</dbReference>
<feature type="transmembrane region" description="Helical" evidence="1">
    <location>
        <begin position="183"/>
        <end position="203"/>
    </location>
</feature>
<feature type="signal peptide" evidence="2">
    <location>
        <begin position="1"/>
        <end position="21"/>
    </location>
</feature>
<dbReference type="SMART" id="SM00028">
    <property type="entry name" value="TPR"/>
    <property type="match status" value="3"/>
</dbReference>
<keyword evidence="2" id="KW-0732">Signal</keyword>
<evidence type="ECO:0000313" key="3">
    <source>
        <dbReference type="EMBL" id="MCK8491694.1"/>
    </source>
</evidence>
<dbReference type="InterPro" id="IPR019734">
    <property type="entry name" value="TPR_rpt"/>
</dbReference>
<dbReference type="EMBL" id="JALPRF010000001">
    <property type="protein sequence ID" value="MCK8491694.1"/>
    <property type="molecule type" value="Genomic_DNA"/>
</dbReference>
<evidence type="ECO:0000256" key="1">
    <source>
        <dbReference type="SAM" id="Phobius"/>
    </source>
</evidence>
<organism evidence="3 4">
    <name type="scientific">Spirosoma liriopis</name>
    <dbReference type="NCBI Taxonomy" id="2937440"/>
    <lineage>
        <taxon>Bacteria</taxon>
        <taxon>Pseudomonadati</taxon>
        <taxon>Bacteroidota</taxon>
        <taxon>Cytophagia</taxon>
        <taxon>Cytophagales</taxon>
        <taxon>Cytophagaceae</taxon>
        <taxon>Spirosoma</taxon>
    </lineage>
</organism>
<dbReference type="SUPFAM" id="SSF48452">
    <property type="entry name" value="TPR-like"/>
    <property type="match status" value="1"/>
</dbReference>
<proteinExistence type="predicted"/>
<sequence length="303" mass="33763">MTKPVYLLVSFLLLTAPMVSAVAFDRASVTTSVADEEYDRYKKRGDDFFKEGKYQEARRQYQNCLEVPGFENDAYATKQIDECSKALSLRQQATEALKQNKNQEAIQILNQLLTRNPSDNISREQLADYYEAQGNQLSNQKNYTAAREIYTQALKYATTTTRQESLRLQIANTSNVQRPAKNIGIKVFTGLVAVGAGAFAVLLRNDYQNKLNTLNQISQTADPTGTGIISDDGLYQQYNAAYGAVESAQKRNSLYKASLGVAAVATIAELYLLLHKPKKAPRTTGFHWQPSSQSLGVAVHYTF</sequence>
<reference evidence="3 4" key="1">
    <citation type="submission" date="2022-04" db="EMBL/GenBank/DDBJ databases">
        <title>Spirosoma sp. strain RP8 genome sequencing and assembly.</title>
        <authorList>
            <person name="Jung Y."/>
        </authorList>
    </citation>
    <scope>NUCLEOTIDE SEQUENCE [LARGE SCALE GENOMIC DNA]</scope>
    <source>
        <strain evidence="3 4">RP8</strain>
    </source>
</reference>
<comment type="caution">
    <text evidence="3">The sequence shown here is derived from an EMBL/GenBank/DDBJ whole genome shotgun (WGS) entry which is preliminary data.</text>
</comment>
<dbReference type="RefSeq" id="WP_248476326.1">
    <property type="nucleotide sequence ID" value="NZ_JALPRF010000001.1"/>
</dbReference>
<feature type="transmembrane region" description="Helical" evidence="1">
    <location>
        <begin position="254"/>
        <end position="274"/>
    </location>
</feature>
<keyword evidence="1" id="KW-1133">Transmembrane helix</keyword>
<keyword evidence="4" id="KW-1185">Reference proteome</keyword>
<accession>A0ABT0HHR2</accession>
<protein>
    <submittedName>
        <fullName evidence="3">Tetratricopeptide repeat protein</fullName>
    </submittedName>
</protein>
<keyword evidence="1" id="KW-0472">Membrane</keyword>
<gene>
    <name evidence="3" type="ORF">M0L20_07495</name>
</gene>
<feature type="chain" id="PRO_5047410532" evidence="2">
    <location>
        <begin position="22"/>
        <end position="303"/>
    </location>
</feature>
<evidence type="ECO:0000256" key="2">
    <source>
        <dbReference type="SAM" id="SignalP"/>
    </source>
</evidence>
<dbReference type="Gene3D" id="1.25.40.10">
    <property type="entry name" value="Tetratricopeptide repeat domain"/>
    <property type="match status" value="1"/>
</dbReference>
<dbReference type="Proteomes" id="UP001202180">
    <property type="component" value="Unassembled WGS sequence"/>
</dbReference>
<keyword evidence="1" id="KW-0812">Transmembrane</keyword>